<keyword evidence="1" id="KW-0812">Transmembrane</keyword>
<name>A0A3R9SZA2_ACIPI</name>
<organism evidence="3 5">
    <name type="scientific">Acinetobacter pittii</name>
    <name type="common">Acinetobacter genomosp. 3</name>
    <dbReference type="NCBI Taxonomy" id="48296"/>
    <lineage>
        <taxon>Bacteria</taxon>
        <taxon>Pseudomonadati</taxon>
        <taxon>Pseudomonadota</taxon>
        <taxon>Gammaproteobacteria</taxon>
        <taxon>Moraxellales</taxon>
        <taxon>Moraxellaceae</taxon>
        <taxon>Acinetobacter</taxon>
        <taxon>Acinetobacter calcoaceticus/baumannii complex</taxon>
    </lineage>
</organism>
<evidence type="ECO:0000313" key="4">
    <source>
        <dbReference type="Proteomes" id="UP000515758"/>
    </source>
</evidence>
<dbReference type="AlphaFoldDB" id="A0A3R9SZA2"/>
<evidence type="ECO:0000313" key="5">
    <source>
        <dbReference type="Proteomes" id="UP000660083"/>
    </source>
</evidence>
<dbReference type="Proteomes" id="UP000515758">
    <property type="component" value="Chromosome"/>
</dbReference>
<dbReference type="EMBL" id="JAEFCT010000004">
    <property type="protein sequence ID" value="MBK1444122.1"/>
    <property type="molecule type" value="Genomic_DNA"/>
</dbReference>
<gene>
    <name evidence="3" type="ORF">JDA50_06655</name>
    <name evidence="2" type="ORF">WP2W18E11_27820</name>
</gene>
<evidence type="ECO:0000313" key="2">
    <source>
        <dbReference type="EMBL" id="BBQ49784.1"/>
    </source>
</evidence>
<feature type="transmembrane region" description="Helical" evidence="1">
    <location>
        <begin position="6"/>
        <end position="23"/>
    </location>
</feature>
<accession>A0A3R9SZA2</accession>
<dbReference type="EMBL" id="AP021936">
    <property type="protein sequence ID" value="BBQ49784.1"/>
    <property type="molecule type" value="Genomic_DNA"/>
</dbReference>
<keyword evidence="1" id="KW-1133">Transmembrane helix</keyword>
<reference evidence="2 4" key="1">
    <citation type="submission" date="2019-12" db="EMBL/GenBank/DDBJ databases">
        <title>complete genome sequences of Acinetobacter pittii str. WP2-W18-ESBL-11 isolated from wastewater treatment plant effluent.</title>
        <authorList>
            <person name="Sekizuka T."/>
            <person name="Itokawa K."/>
            <person name="Yatsu K."/>
            <person name="Inamine Y."/>
            <person name="Kuroda M."/>
        </authorList>
    </citation>
    <scope>NUCLEOTIDE SEQUENCE [LARGE SCALE GENOMIC DNA]</scope>
    <source>
        <strain evidence="2 4">WP2-W18-ESBL-11</strain>
    </source>
</reference>
<keyword evidence="1" id="KW-0472">Membrane</keyword>
<sequence length="152" mass="17862">MKEKKIVGYVLVTLFLISIIFMLNKNKNEEFKISLIHDSLVINFPNKIFVKNYAIKDFEKDNFSTPNGPTEYRKVLENSYYKEVDHIKIENISKYNIIPDHAYFYVMTQENDHDLNARLKSLGFCIKGNSVLLQSSREKDSDFIEKCHAKDK</sequence>
<proteinExistence type="predicted"/>
<protein>
    <submittedName>
        <fullName evidence="3">Uncharacterized protein</fullName>
    </submittedName>
</protein>
<reference evidence="3" key="2">
    <citation type="submission" date="2020-12" db="EMBL/GenBank/DDBJ databases">
        <authorList>
            <person name="Chopjitt P."/>
        </authorList>
    </citation>
    <scope>NUCLEOTIDE SEQUENCE</scope>
    <source>
        <strain evidence="3">AP1</strain>
    </source>
</reference>
<evidence type="ECO:0000256" key="1">
    <source>
        <dbReference type="SAM" id="Phobius"/>
    </source>
</evidence>
<evidence type="ECO:0000313" key="3">
    <source>
        <dbReference type="EMBL" id="MBK1444122.1"/>
    </source>
</evidence>
<dbReference type="Proteomes" id="UP000660083">
    <property type="component" value="Unassembled WGS sequence"/>
</dbReference>
<dbReference type="RefSeq" id="WP_005803091.1">
    <property type="nucleotide sequence ID" value="NZ_AP021936.1"/>
</dbReference>